<evidence type="ECO:0000256" key="6">
    <source>
        <dbReference type="ARBA" id="ARBA00022842"/>
    </source>
</evidence>
<keyword evidence="6 8" id="KW-0460">Magnesium</keyword>
<dbReference type="PANTHER" id="PTHR33653">
    <property type="entry name" value="RIBONUCLEASE VAPC2"/>
    <property type="match status" value="1"/>
</dbReference>
<comment type="similarity">
    <text evidence="7 8">Belongs to the PINc/VapC protein family.</text>
</comment>
<keyword evidence="2 8" id="KW-1277">Toxin-antitoxin system</keyword>
<dbReference type="PANTHER" id="PTHR33653:SF1">
    <property type="entry name" value="RIBONUCLEASE VAPC2"/>
    <property type="match status" value="1"/>
</dbReference>
<comment type="caution">
    <text evidence="10">The sequence shown here is derived from an EMBL/GenBank/DDBJ whole genome shotgun (WGS) entry which is preliminary data.</text>
</comment>
<evidence type="ECO:0000313" key="11">
    <source>
        <dbReference type="Proteomes" id="UP000732399"/>
    </source>
</evidence>
<feature type="domain" description="PIN" evidence="9">
    <location>
        <begin position="1"/>
        <end position="112"/>
    </location>
</feature>
<dbReference type="Gene3D" id="3.40.50.1010">
    <property type="entry name" value="5'-nuclease"/>
    <property type="match status" value="1"/>
</dbReference>
<dbReference type="RefSeq" id="WP_168134993.1">
    <property type="nucleotide sequence ID" value="NZ_JAAVJH010000007.1"/>
</dbReference>
<organism evidence="10 11">
    <name type="scientific">Sphingomonas corticis</name>
    <dbReference type="NCBI Taxonomy" id="2722791"/>
    <lineage>
        <taxon>Bacteria</taxon>
        <taxon>Pseudomonadati</taxon>
        <taxon>Pseudomonadota</taxon>
        <taxon>Alphaproteobacteria</taxon>
        <taxon>Sphingomonadales</taxon>
        <taxon>Sphingomonadaceae</taxon>
        <taxon>Sphingomonas</taxon>
    </lineage>
</organism>
<evidence type="ECO:0000256" key="4">
    <source>
        <dbReference type="ARBA" id="ARBA00022723"/>
    </source>
</evidence>
<dbReference type="EC" id="3.1.-.-" evidence="8"/>
<evidence type="ECO:0000256" key="5">
    <source>
        <dbReference type="ARBA" id="ARBA00022801"/>
    </source>
</evidence>
<dbReference type="HAMAP" id="MF_00265">
    <property type="entry name" value="VapC_Nob1"/>
    <property type="match status" value="1"/>
</dbReference>
<dbReference type="Pfam" id="PF01850">
    <property type="entry name" value="PIN"/>
    <property type="match status" value="1"/>
</dbReference>
<evidence type="ECO:0000256" key="7">
    <source>
        <dbReference type="ARBA" id="ARBA00038093"/>
    </source>
</evidence>
<dbReference type="Proteomes" id="UP000732399">
    <property type="component" value="Unassembled WGS sequence"/>
</dbReference>
<evidence type="ECO:0000256" key="1">
    <source>
        <dbReference type="ARBA" id="ARBA00001946"/>
    </source>
</evidence>
<dbReference type="InterPro" id="IPR050556">
    <property type="entry name" value="Type_II_TA_system_RNase"/>
</dbReference>
<dbReference type="EMBL" id="JAAVJH010000007">
    <property type="protein sequence ID" value="NJR79433.1"/>
    <property type="molecule type" value="Genomic_DNA"/>
</dbReference>
<evidence type="ECO:0000259" key="9">
    <source>
        <dbReference type="SMART" id="SM00670"/>
    </source>
</evidence>
<dbReference type="InterPro" id="IPR029060">
    <property type="entry name" value="PIN-like_dom_sf"/>
</dbReference>
<feature type="binding site" evidence="8">
    <location>
        <position position="89"/>
    </location>
    <ligand>
        <name>Mg(2+)</name>
        <dbReference type="ChEBI" id="CHEBI:18420"/>
    </ligand>
</feature>
<feature type="binding site" evidence="8">
    <location>
        <position position="6"/>
    </location>
    <ligand>
        <name>Mg(2+)</name>
        <dbReference type="ChEBI" id="CHEBI:18420"/>
    </ligand>
</feature>
<keyword evidence="5 8" id="KW-0378">Hydrolase</keyword>
<comment type="function">
    <text evidence="8">Toxic component of a toxin-antitoxin (TA) system. An RNase.</text>
</comment>
<reference evidence="10 11" key="1">
    <citation type="submission" date="2020-03" db="EMBL/GenBank/DDBJ databases">
        <authorList>
            <person name="Wang L."/>
            <person name="He N."/>
            <person name="Li Y."/>
            <person name="Fang Y."/>
            <person name="Zhang F."/>
        </authorList>
    </citation>
    <scope>NUCLEOTIDE SEQUENCE [LARGE SCALE GENOMIC DNA]</scope>
    <source>
        <strain evidence="10 11">36D10-4-7</strain>
    </source>
</reference>
<keyword evidence="11" id="KW-1185">Reference proteome</keyword>
<dbReference type="SMART" id="SM00670">
    <property type="entry name" value="PINc"/>
    <property type="match status" value="1"/>
</dbReference>
<name>A0ABX1CR40_9SPHN</name>
<dbReference type="CDD" id="cd18736">
    <property type="entry name" value="PIN_CcVapC1-like"/>
    <property type="match status" value="1"/>
</dbReference>
<proteinExistence type="inferred from homology"/>
<evidence type="ECO:0000313" key="10">
    <source>
        <dbReference type="EMBL" id="NJR79433.1"/>
    </source>
</evidence>
<evidence type="ECO:0000256" key="3">
    <source>
        <dbReference type="ARBA" id="ARBA00022722"/>
    </source>
</evidence>
<accession>A0ABX1CR40</accession>
<protein>
    <recommendedName>
        <fullName evidence="8">Ribonuclease VapC</fullName>
        <shortName evidence="8">RNase VapC</shortName>
        <ecNumber evidence="8">3.1.-.-</ecNumber>
    </recommendedName>
    <alternativeName>
        <fullName evidence="8">Toxin VapC</fullName>
    </alternativeName>
</protein>
<keyword evidence="8" id="KW-0800">Toxin</keyword>
<dbReference type="InterPro" id="IPR002716">
    <property type="entry name" value="PIN_dom"/>
</dbReference>
<evidence type="ECO:0000256" key="8">
    <source>
        <dbReference type="HAMAP-Rule" id="MF_00265"/>
    </source>
</evidence>
<comment type="cofactor">
    <cofactor evidence="1 8">
        <name>Mg(2+)</name>
        <dbReference type="ChEBI" id="CHEBI:18420"/>
    </cofactor>
</comment>
<dbReference type="InterPro" id="IPR022907">
    <property type="entry name" value="VapC_family"/>
</dbReference>
<evidence type="ECO:0000256" key="2">
    <source>
        <dbReference type="ARBA" id="ARBA00022649"/>
    </source>
</evidence>
<gene>
    <name evidence="8" type="primary">vapC</name>
    <name evidence="10" type="ORF">HBH26_12655</name>
</gene>
<keyword evidence="4 8" id="KW-0479">Metal-binding</keyword>
<keyword evidence="3 8" id="KW-0540">Nuclease</keyword>
<sequence>MKYLLDSNIIIALVMNTHPGVVARAARCDEDEIVTSAVAIAEVAYGSAREKPPAMEQLASFLEEVPVLAFDYKAALAYTTLPFRRASYDRLIAAHALSHDLVVVTDNSRHFADIPDLRVENWMA</sequence>
<dbReference type="SUPFAM" id="SSF88723">
    <property type="entry name" value="PIN domain-like"/>
    <property type="match status" value="1"/>
</dbReference>